<dbReference type="AlphaFoldDB" id="A0A1F5HM51"/>
<keyword evidence="1" id="KW-1133">Transmembrane helix</keyword>
<evidence type="ECO:0000313" key="2">
    <source>
        <dbReference type="EMBL" id="OGE05140.1"/>
    </source>
</evidence>
<keyword evidence="1" id="KW-0812">Transmembrane</keyword>
<feature type="transmembrane region" description="Helical" evidence="1">
    <location>
        <begin position="226"/>
        <end position="259"/>
    </location>
</feature>
<dbReference type="Pfam" id="PF09586">
    <property type="entry name" value="YfhO"/>
    <property type="match status" value="1"/>
</dbReference>
<comment type="caution">
    <text evidence="2">The sequence shown here is derived from an EMBL/GenBank/DDBJ whole genome shotgun (WGS) entry which is preliminary data.</text>
</comment>
<feature type="transmembrane region" description="Helical" evidence="1">
    <location>
        <begin position="378"/>
        <end position="396"/>
    </location>
</feature>
<feature type="transmembrane region" description="Helical" evidence="1">
    <location>
        <begin position="151"/>
        <end position="170"/>
    </location>
</feature>
<reference evidence="2 3" key="1">
    <citation type="journal article" date="2016" name="Nat. Commun.">
        <title>Thousands of microbial genomes shed light on interconnected biogeochemical processes in an aquifer system.</title>
        <authorList>
            <person name="Anantharaman K."/>
            <person name="Brown C.T."/>
            <person name="Hug L.A."/>
            <person name="Sharon I."/>
            <person name="Castelle C.J."/>
            <person name="Probst A.J."/>
            <person name="Thomas B.C."/>
            <person name="Singh A."/>
            <person name="Wilkins M.J."/>
            <person name="Karaoz U."/>
            <person name="Brodie E.L."/>
            <person name="Williams K.H."/>
            <person name="Hubbard S.S."/>
            <person name="Banfield J.F."/>
        </authorList>
    </citation>
    <scope>NUCLEOTIDE SEQUENCE [LARGE SCALE GENOMIC DNA]</scope>
</reference>
<feature type="transmembrane region" description="Helical" evidence="1">
    <location>
        <begin position="271"/>
        <end position="293"/>
    </location>
</feature>
<feature type="transmembrane region" description="Helical" evidence="1">
    <location>
        <begin position="818"/>
        <end position="838"/>
    </location>
</feature>
<feature type="transmembrane region" description="Helical" evidence="1">
    <location>
        <begin position="519"/>
        <end position="536"/>
    </location>
</feature>
<name>A0A1F5HM51_9BACT</name>
<feature type="transmembrane region" description="Helical" evidence="1">
    <location>
        <begin position="176"/>
        <end position="197"/>
    </location>
</feature>
<feature type="transmembrane region" description="Helical" evidence="1">
    <location>
        <begin position="493"/>
        <end position="512"/>
    </location>
</feature>
<feature type="transmembrane region" description="Helical" evidence="1">
    <location>
        <begin position="107"/>
        <end position="127"/>
    </location>
</feature>
<proteinExistence type="predicted"/>
<sequence length="843" mass="95581">MRVFLLFVLLSLALFWPIFLGKVNLNGNLLVSFYAPYGQNLPFKNTGWDQLRIYFPFYKITFESLKKFTTPLWNPYAFSGHPHMADFQTAVFYPLNIFGLVLSQVTFWHLLRITPMILAAFFTFLYLKNLKPFDSAFTLTMIRHRNEQGKLSGMAAFFGALTFGFSPFILTWGEEVVMSVHSIIWLPLILIAIEKFLTSPLRHPERSEGSTLLDRLLRFARNDKRLYLAVIALSTSFSFFGGYMQTTIYLFIFVFLYLLLKLGKNLFLSALGWKLMLALILGTLIAGVQLLPSGELFFLGARSQIRLTSTLTAFLLPLEALVTLLAPDFFGSAATWNFFRSGVAQYYEGIIFFGVAALIFALFAIFAKKQKSFLQQRAKLIQFLAIVGVIALSLTIDLPTTRLYLMLPIPFLSSSIANRILFVPAFCLSALAAIGFDLWQRTADRQIFRTIAPLAFLYILLIGYLAGVRFFGFPYFDKGLSAAGNAMISARNLVVPFGVFVASSLLIVVASYRSRYKGVCAAAIIAVAFLHTFYFSQKYFSFSNKKNIFPQNAILNFIQKNQGIWRSWGVGRGYFETNFASQYGIFWPGGYDSLNNRSYGEFTYSGKDVDISQFSFRADAGLGGKDKVSEFLREDKRRIADLLGVKYVIVHKDKDDEETMAKNNFMKVFEDGNFGVFENLQVMPRAFLASNYEGPPHPDNTGLSTGQLNKIRRKLIPQKLFASDFDWRNVLVLEKPSPVSPQFGQGTVNILSYRPQEVIIKTRSNQPKLLFLSDNYYPGWKAEVDGSRVDILRANYTFRAVPLVPGEHLVRFWYDSEVFKIGLVISLLSLVILGFVTLKPKSR</sequence>
<dbReference type="Proteomes" id="UP000176780">
    <property type="component" value="Unassembled WGS sequence"/>
</dbReference>
<feature type="transmembrane region" description="Helical" evidence="1">
    <location>
        <begin position="416"/>
        <end position="439"/>
    </location>
</feature>
<dbReference type="PANTHER" id="PTHR38454:SF1">
    <property type="entry name" value="INTEGRAL MEMBRANE PROTEIN"/>
    <property type="match status" value="1"/>
</dbReference>
<dbReference type="EMBL" id="MFBQ01000010">
    <property type="protein sequence ID" value="OGE05140.1"/>
    <property type="molecule type" value="Genomic_DNA"/>
</dbReference>
<dbReference type="InterPro" id="IPR018580">
    <property type="entry name" value="Uncharacterised_YfhO"/>
</dbReference>
<feature type="transmembrane region" description="Helical" evidence="1">
    <location>
        <begin position="346"/>
        <end position="366"/>
    </location>
</feature>
<protein>
    <recommendedName>
        <fullName evidence="4">Membrane protein 6-pyruvoyl-tetrahydropterin synthase-related domain-containing protein</fullName>
    </recommendedName>
</protein>
<dbReference type="STRING" id="1797727.A3B51_02075"/>
<evidence type="ECO:0008006" key="4">
    <source>
        <dbReference type="Google" id="ProtNLM"/>
    </source>
</evidence>
<dbReference type="PANTHER" id="PTHR38454">
    <property type="entry name" value="INTEGRAL MEMBRANE PROTEIN-RELATED"/>
    <property type="match status" value="1"/>
</dbReference>
<feature type="transmembrane region" description="Helical" evidence="1">
    <location>
        <begin position="451"/>
        <end position="473"/>
    </location>
</feature>
<evidence type="ECO:0000313" key="3">
    <source>
        <dbReference type="Proteomes" id="UP000176780"/>
    </source>
</evidence>
<keyword evidence="1" id="KW-0472">Membrane</keyword>
<feature type="transmembrane region" description="Helical" evidence="1">
    <location>
        <begin position="305"/>
        <end position="326"/>
    </location>
</feature>
<evidence type="ECO:0000256" key="1">
    <source>
        <dbReference type="SAM" id="Phobius"/>
    </source>
</evidence>
<organism evidence="2 3">
    <name type="scientific">Candidatus Curtissbacteria bacterium RIFCSPLOWO2_01_FULL_41_18</name>
    <dbReference type="NCBI Taxonomy" id="1797727"/>
    <lineage>
        <taxon>Bacteria</taxon>
        <taxon>Candidatus Curtissiibacteriota</taxon>
    </lineage>
</organism>
<gene>
    <name evidence="2" type="ORF">A3B51_02075</name>
</gene>
<accession>A0A1F5HM51</accession>